<dbReference type="Proteomes" id="UP000824225">
    <property type="component" value="Unassembled WGS sequence"/>
</dbReference>
<keyword evidence="5" id="KW-0732">Signal</keyword>
<dbReference type="Pfam" id="PF01568">
    <property type="entry name" value="Molydop_binding"/>
    <property type="match status" value="1"/>
</dbReference>
<proteinExistence type="inferred from homology"/>
<sequence length="720" mass="79340">MATKLSRRSFIKLGAAAAAGGLAGGLTPQQSQGMGTPPNLLPTGPITQVKGFCPFCQVRCTYHAQVQDGRVVSLVGDPGNRWTGGAMCPKGMSIVELIGSPSRLTEPMLKVNGEWKKISYAEAVDLVAEKVAAAMKEYGPKINEHVALTMPLWDCRENELAALMTMRLIGCVNNMPAGEVCISSASNTLSWFLGANTSTTTVNEVLNAHTLILWGANINELYPPYTRWLEMARDKGVRIIYIDCRKTRSSMWSNEQQYMPRPGTDGALALGLIRHVIETGAYDPVLVERTTVDFAELRDDCKDYTPERVSELTGLSVEQILALCKAVEVSPSILWLGGALSRYTNGIHTIRALISLQGLTGNLIGSGKGIMTMEGGKPEGEKEFVDAMCGEAQAQGVNFRRLLALMKKGSLDVLFLNSSYRRYPDAKGVREALKKVKFIVHRGFFMEPETEACDLFIPATFSPESTGSHYGAEKQVVWRNKAVDAPGACVPDWQFYRDLGRKLFPDRYPKWEDPAELYELFRKTIPSWTGMTLERLEKSPDGVVWPVYELNGPERLGTIFDKGEYLTEDGKLTFSSNLLGPIRWDYPKGSPYGKDKDPEYPLTFTQGKVLTQWQQTLTNYSGALAAFSNGRTISIHPETAKQYGVAQGEKVVLETPTGSIEGRADVTDTIMPGIVFTPSHFIPSSPFEQTRSEPINSVVPNVWDRISAQFNGGGCRLRKA</sequence>
<dbReference type="PROSITE" id="PS51669">
    <property type="entry name" value="4FE4S_MOW_BIS_MGD"/>
    <property type="match status" value="1"/>
</dbReference>
<dbReference type="InterPro" id="IPR006657">
    <property type="entry name" value="MoPterin_dinucl-bd_dom"/>
</dbReference>
<name>A0A9D2HFH1_9BACT</name>
<dbReference type="GO" id="GO:0043546">
    <property type="term" value="F:molybdopterin cofactor binding"/>
    <property type="evidence" value="ECO:0007669"/>
    <property type="project" value="InterPro"/>
</dbReference>
<reference evidence="10" key="1">
    <citation type="journal article" date="2021" name="PeerJ">
        <title>Extensive microbial diversity within the chicken gut microbiome revealed by metagenomics and culture.</title>
        <authorList>
            <person name="Gilroy R."/>
            <person name="Ravi A."/>
            <person name="Getino M."/>
            <person name="Pursley I."/>
            <person name="Horton D.L."/>
            <person name="Alikhan N.F."/>
            <person name="Baker D."/>
            <person name="Gharbi K."/>
            <person name="Hall N."/>
            <person name="Watson M."/>
            <person name="Adriaenssens E.M."/>
            <person name="Foster-Nyarko E."/>
            <person name="Jarju S."/>
            <person name="Secka A."/>
            <person name="Antonio M."/>
            <person name="Oren A."/>
            <person name="Chaudhuri R.R."/>
            <person name="La Ragione R."/>
            <person name="Hildebrand F."/>
            <person name="Pallen M.J."/>
        </authorList>
    </citation>
    <scope>NUCLEOTIDE SEQUENCE</scope>
    <source>
        <strain evidence="10">CHK186-16707</strain>
    </source>
</reference>
<dbReference type="Gene3D" id="3.40.228.10">
    <property type="entry name" value="Dimethylsulfoxide Reductase, domain 2"/>
    <property type="match status" value="1"/>
</dbReference>
<dbReference type="InterPro" id="IPR009010">
    <property type="entry name" value="Asp_de-COase-like_dom_sf"/>
</dbReference>
<evidence type="ECO:0000259" key="9">
    <source>
        <dbReference type="PROSITE" id="PS51669"/>
    </source>
</evidence>
<dbReference type="SUPFAM" id="SSF50692">
    <property type="entry name" value="ADC-like"/>
    <property type="match status" value="1"/>
</dbReference>
<dbReference type="Gene3D" id="3.30.200.210">
    <property type="match status" value="1"/>
</dbReference>
<dbReference type="Gene3D" id="3.40.50.740">
    <property type="match status" value="1"/>
</dbReference>
<keyword evidence="8" id="KW-0411">Iron-sulfur</keyword>
<dbReference type="InterPro" id="IPR050612">
    <property type="entry name" value="Prok_Mopterin_Oxidored"/>
</dbReference>
<dbReference type="PANTHER" id="PTHR43742:SF2">
    <property type="entry name" value="ASSIMILATORY NITRATE REDUCTASE CATALYTIC SUBUNIT"/>
    <property type="match status" value="1"/>
</dbReference>
<evidence type="ECO:0000256" key="5">
    <source>
        <dbReference type="ARBA" id="ARBA00022729"/>
    </source>
</evidence>
<dbReference type="Gene3D" id="2.40.40.20">
    <property type="match status" value="1"/>
</dbReference>
<evidence type="ECO:0000256" key="7">
    <source>
        <dbReference type="ARBA" id="ARBA00023004"/>
    </source>
</evidence>
<gene>
    <name evidence="10" type="ORF">H9962_10100</name>
</gene>
<dbReference type="InterPro" id="IPR006656">
    <property type="entry name" value="Mopterin_OxRdtase"/>
</dbReference>
<comment type="subunit">
    <text evidence="3">Heterodimer of a large and a small subunit.</text>
</comment>
<dbReference type="PROSITE" id="PS51318">
    <property type="entry name" value="TAT"/>
    <property type="match status" value="1"/>
</dbReference>
<dbReference type="InterPro" id="IPR019546">
    <property type="entry name" value="TAT_signal_bac_arc"/>
</dbReference>
<protein>
    <submittedName>
        <fullName evidence="10">Molybdopterin-dependent oxidoreductase</fullName>
    </submittedName>
</protein>
<evidence type="ECO:0000256" key="6">
    <source>
        <dbReference type="ARBA" id="ARBA00023002"/>
    </source>
</evidence>
<feature type="domain" description="4Fe-4S Mo/W bis-MGD-type" evidence="9">
    <location>
        <begin position="46"/>
        <end position="102"/>
    </location>
</feature>
<evidence type="ECO:0000256" key="1">
    <source>
        <dbReference type="ARBA" id="ARBA00004418"/>
    </source>
</evidence>
<reference evidence="10" key="2">
    <citation type="submission" date="2021-04" db="EMBL/GenBank/DDBJ databases">
        <authorList>
            <person name="Gilroy R."/>
        </authorList>
    </citation>
    <scope>NUCLEOTIDE SEQUENCE</scope>
    <source>
        <strain evidence="10">CHK186-16707</strain>
    </source>
</reference>
<keyword evidence="4" id="KW-0479">Metal-binding</keyword>
<dbReference type="AlphaFoldDB" id="A0A9D2HFH1"/>
<evidence type="ECO:0000256" key="8">
    <source>
        <dbReference type="ARBA" id="ARBA00023014"/>
    </source>
</evidence>
<evidence type="ECO:0000313" key="10">
    <source>
        <dbReference type="EMBL" id="HJA09519.1"/>
    </source>
</evidence>
<keyword evidence="7" id="KW-0408">Iron</keyword>
<dbReference type="InterPro" id="IPR006963">
    <property type="entry name" value="Mopterin_OxRdtase_4Fe-4S_dom"/>
</dbReference>
<dbReference type="SUPFAM" id="SSF53706">
    <property type="entry name" value="Formate dehydrogenase/DMSO reductase, domains 1-3"/>
    <property type="match status" value="1"/>
</dbReference>
<comment type="similarity">
    <text evidence="2">Belongs to the prokaryotic molybdopterin-containing oxidoreductase family.</text>
</comment>
<dbReference type="SMART" id="SM00926">
    <property type="entry name" value="Molybdop_Fe4S4"/>
    <property type="match status" value="1"/>
</dbReference>
<organism evidence="10 11">
    <name type="scientific">Candidatus Mailhella merdigallinarum</name>
    <dbReference type="NCBI Taxonomy" id="2838658"/>
    <lineage>
        <taxon>Bacteria</taxon>
        <taxon>Pseudomonadati</taxon>
        <taxon>Thermodesulfobacteriota</taxon>
        <taxon>Desulfovibrionia</taxon>
        <taxon>Desulfovibrionales</taxon>
        <taxon>Desulfovibrionaceae</taxon>
        <taxon>Mailhella</taxon>
    </lineage>
</organism>
<dbReference type="GO" id="GO:0046872">
    <property type="term" value="F:metal ion binding"/>
    <property type="evidence" value="ECO:0007669"/>
    <property type="project" value="UniProtKB-KW"/>
</dbReference>
<evidence type="ECO:0000256" key="3">
    <source>
        <dbReference type="ARBA" id="ARBA00011771"/>
    </source>
</evidence>
<evidence type="ECO:0000256" key="4">
    <source>
        <dbReference type="ARBA" id="ARBA00022723"/>
    </source>
</evidence>
<comment type="subcellular location">
    <subcellularLocation>
        <location evidence="1">Periplasm</location>
    </subcellularLocation>
</comment>
<comment type="caution">
    <text evidence="10">The sequence shown here is derived from an EMBL/GenBank/DDBJ whole genome shotgun (WGS) entry which is preliminary data.</text>
</comment>
<dbReference type="InterPro" id="IPR006311">
    <property type="entry name" value="TAT_signal"/>
</dbReference>
<dbReference type="NCBIfam" id="TIGR01409">
    <property type="entry name" value="TAT_signal_seq"/>
    <property type="match status" value="1"/>
</dbReference>
<dbReference type="Pfam" id="PF00384">
    <property type="entry name" value="Molybdopterin"/>
    <property type="match status" value="1"/>
</dbReference>
<dbReference type="GO" id="GO:0016491">
    <property type="term" value="F:oxidoreductase activity"/>
    <property type="evidence" value="ECO:0007669"/>
    <property type="project" value="UniProtKB-KW"/>
</dbReference>
<dbReference type="GO" id="GO:0051536">
    <property type="term" value="F:iron-sulfur cluster binding"/>
    <property type="evidence" value="ECO:0007669"/>
    <property type="project" value="UniProtKB-KW"/>
</dbReference>
<evidence type="ECO:0000313" key="11">
    <source>
        <dbReference type="Proteomes" id="UP000824225"/>
    </source>
</evidence>
<dbReference type="GO" id="GO:0042597">
    <property type="term" value="C:periplasmic space"/>
    <property type="evidence" value="ECO:0007669"/>
    <property type="project" value="UniProtKB-SubCell"/>
</dbReference>
<dbReference type="EMBL" id="DXAN01000032">
    <property type="protein sequence ID" value="HJA09519.1"/>
    <property type="molecule type" value="Genomic_DNA"/>
</dbReference>
<dbReference type="PANTHER" id="PTHR43742">
    <property type="entry name" value="TRIMETHYLAMINE-N-OXIDE REDUCTASE"/>
    <property type="match status" value="1"/>
</dbReference>
<dbReference type="Pfam" id="PF04879">
    <property type="entry name" value="Molybdop_Fe4S4"/>
    <property type="match status" value="1"/>
</dbReference>
<keyword evidence="6" id="KW-0560">Oxidoreductase</keyword>
<accession>A0A9D2HFH1</accession>
<evidence type="ECO:0000256" key="2">
    <source>
        <dbReference type="ARBA" id="ARBA00010312"/>
    </source>
</evidence>